<dbReference type="SUPFAM" id="SSF56655">
    <property type="entry name" value="Carbohydrate phosphatase"/>
    <property type="match status" value="1"/>
</dbReference>
<name>A0ABW5RNX8_9BACI</name>
<dbReference type="EMBL" id="JBHUMF010000008">
    <property type="protein sequence ID" value="MFD2679879.1"/>
    <property type="molecule type" value="Genomic_DNA"/>
</dbReference>
<keyword evidence="4" id="KW-0378">Hydrolase</keyword>
<evidence type="ECO:0000256" key="4">
    <source>
        <dbReference type="ARBA" id="ARBA00022801"/>
    </source>
</evidence>
<keyword evidence="3" id="KW-0479">Metal-binding</keyword>
<dbReference type="PRINTS" id="PR00377">
    <property type="entry name" value="IMPHPHTASES"/>
</dbReference>
<dbReference type="PROSITE" id="PS00629">
    <property type="entry name" value="IMP_1"/>
    <property type="match status" value="1"/>
</dbReference>
<comment type="caution">
    <text evidence="6">The sequence shown here is derived from an EMBL/GenBank/DDBJ whole genome shotgun (WGS) entry which is preliminary data.</text>
</comment>
<dbReference type="Gene3D" id="3.40.190.80">
    <property type="match status" value="1"/>
</dbReference>
<dbReference type="InterPro" id="IPR020550">
    <property type="entry name" value="Inositol_monophosphatase_CS"/>
</dbReference>
<dbReference type="Gene3D" id="3.30.540.10">
    <property type="entry name" value="Fructose-1,6-Bisphosphatase, subunit A, domain 1"/>
    <property type="match status" value="1"/>
</dbReference>
<sequence length="265" mass="30147">MTNWMELDQNIREWIAEAGKRIRASFQTELNIQTKSNRNDLVTNIDKATEEFFTDNIRNIYPDHEIVGEEGYGDELQEMKGITWVIDPIDGTMNFVHQQRNFAISIGVYENGVGILGYIYDVVHDELYFAKKGEGAYMNDIKLEELKPVDIEDSIVALNALWVTENKRIDPTILAPLVQTVRGVRSYGSAALEMAYVASGRLDAYLTMRLAPWDFAAGRILIEEVGGKVTNLKGEDLNPLEKSSVFVGNSQLHKTILEKYLYRFK</sequence>
<dbReference type="InterPro" id="IPR020583">
    <property type="entry name" value="Inositol_monoP_metal-BS"/>
</dbReference>
<dbReference type="Pfam" id="PF00459">
    <property type="entry name" value="Inositol_P"/>
    <property type="match status" value="1"/>
</dbReference>
<dbReference type="Proteomes" id="UP001597506">
    <property type="component" value="Unassembled WGS sequence"/>
</dbReference>
<gene>
    <name evidence="6" type="ORF">ACFSUL_03845</name>
</gene>
<evidence type="ECO:0000256" key="5">
    <source>
        <dbReference type="ARBA" id="ARBA00022842"/>
    </source>
</evidence>
<evidence type="ECO:0000313" key="7">
    <source>
        <dbReference type="Proteomes" id="UP001597506"/>
    </source>
</evidence>
<dbReference type="PANTHER" id="PTHR20854:SF4">
    <property type="entry name" value="INOSITOL-1-MONOPHOSPHATASE-RELATED"/>
    <property type="match status" value="1"/>
</dbReference>
<dbReference type="CDD" id="cd01637">
    <property type="entry name" value="IMPase_like"/>
    <property type="match status" value="1"/>
</dbReference>
<evidence type="ECO:0000256" key="1">
    <source>
        <dbReference type="ARBA" id="ARBA00001033"/>
    </source>
</evidence>
<dbReference type="EC" id="3.1.3.25" evidence="2"/>
<evidence type="ECO:0000256" key="2">
    <source>
        <dbReference type="ARBA" id="ARBA00013106"/>
    </source>
</evidence>
<organism evidence="6 7">
    <name type="scientific">Bacillus seohaeanensis</name>
    <dbReference type="NCBI Taxonomy" id="284580"/>
    <lineage>
        <taxon>Bacteria</taxon>
        <taxon>Bacillati</taxon>
        <taxon>Bacillota</taxon>
        <taxon>Bacilli</taxon>
        <taxon>Bacillales</taxon>
        <taxon>Bacillaceae</taxon>
        <taxon>Bacillus</taxon>
    </lineage>
</organism>
<comment type="catalytic activity">
    <reaction evidence="1">
        <text>a myo-inositol phosphate + H2O = myo-inositol + phosphate</text>
        <dbReference type="Rhea" id="RHEA:24056"/>
        <dbReference type="ChEBI" id="CHEBI:15377"/>
        <dbReference type="ChEBI" id="CHEBI:17268"/>
        <dbReference type="ChEBI" id="CHEBI:43474"/>
        <dbReference type="ChEBI" id="CHEBI:84139"/>
        <dbReference type="EC" id="3.1.3.25"/>
    </reaction>
</comment>
<dbReference type="InterPro" id="IPR000760">
    <property type="entry name" value="Inositol_monophosphatase-like"/>
</dbReference>
<keyword evidence="5" id="KW-0460">Magnesium</keyword>
<reference evidence="7" key="1">
    <citation type="journal article" date="2019" name="Int. J. Syst. Evol. Microbiol.">
        <title>The Global Catalogue of Microorganisms (GCM) 10K type strain sequencing project: providing services to taxonomists for standard genome sequencing and annotation.</title>
        <authorList>
            <consortium name="The Broad Institute Genomics Platform"/>
            <consortium name="The Broad Institute Genome Sequencing Center for Infectious Disease"/>
            <person name="Wu L."/>
            <person name="Ma J."/>
        </authorList>
    </citation>
    <scope>NUCLEOTIDE SEQUENCE [LARGE SCALE GENOMIC DNA]</scope>
    <source>
        <strain evidence="7">KCTC 3913</strain>
    </source>
</reference>
<proteinExistence type="predicted"/>
<dbReference type="RefSeq" id="WP_377932861.1">
    <property type="nucleotide sequence ID" value="NZ_JBHUMF010000008.1"/>
</dbReference>
<evidence type="ECO:0000313" key="6">
    <source>
        <dbReference type="EMBL" id="MFD2679879.1"/>
    </source>
</evidence>
<protein>
    <recommendedName>
        <fullName evidence="2">inositol-phosphate phosphatase</fullName>
        <ecNumber evidence="2">3.1.3.25</ecNumber>
    </recommendedName>
</protein>
<keyword evidence="7" id="KW-1185">Reference proteome</keyword>
<accession>A0ABW5RNX8</accession>
<dbReference type="PROSITE" id="PS00630">
    <property type="entry name" value="IMP_2"/>
    <property type="match status" value="1"/>
</dbReference>
<evidence type="ECO:0000256" key="3">
    <source>
        <dbReference type="ARBA" id="ARBA00022723"/>
    </source>
</evidence>
<dbReference type="PANTHER" id="PTHR20854">
    <property type="entry name" value="INOSITOL MONOPHOSPHATASE"/>
    <property type="match status" value="1"/>
</dbReference>